<keyword evidence="3" id="KW-1185">Reference proteome</keyword>
<reference evidence="2" key="1">
    <citation type="submission" date="2023-03" db="EMBL/GenBank/DDBJ databases">
        <title>Massive genome expansion in bonnet fungi (Mycena s.s.) driven by repeated elements and novel gene families across ecological guilds.</title>
        <authorList>
            <consortium name="Lawrence Berkeley National Laboratory"/>
            <person name="Harder C.B."/>
            <person name="Miyauchi S."/>
            <person name="Viragh M."/>
            <person name="Kuo A."/>
            <person name="Thoen E."/>
            <person name="Andreopoulos B."/>
            <person name="Lu D."/>
            <person name="Skrede I."/>
            <person name="Drula E."/>
            <person name="Henrissat B."/>
            <person name="Morin E."/>
            <person name="Kohler A."/>
            <person name="Barry K."/>
            <person name="LaButti K."/>
            <person name="Morin E."/>
            <person name="Salamov A."/>
            <person name="Lipzen A."/>
            <person name="Mereny Z."/>
            <person name="Hegedus B."/>
            <person name="Baldrian P."/>
            <person name="Stursova M."/>
            <person name="Weitz H."/>
            <person name="Taylor A."/>
            <person name="Grigoriev I.V."/>
            <person name="Nagy L.G."/>
            <person name="Martin F."/>
            <person name="Kauserud H."/>
        </authorList>
    </citation>
    <scope>NUCLEOTIDE SEQUENCE</scope>
    <source>
        <strain evidence="2">CBHHK188m</strain>
    </source>
</reference>
<sequence>MYLRGDTSPQRLRATSYGGRTFQRSSEAPGSSTKGWSPNFLKSSLKKPLIEVVWGLKKPLSESREIQNFAQIIGKKSPVHLATHKSCHYRCSAEFDGYFLSHFFLSSRTSRNHFSEKTTQISVSKSHILDSKIANLKPLLRTILWWSFPGPTGLWLPTSADGAGTSTDLGECLARGTLNALLPDEAVFTTCLVFLPTGSVTPVTPTLVPFSLTATPSAMVGIPSASSTFSASSFSASSAASPAGFLVSRGSVEKCKSRLMRYVLDQVFCAAKKRNLRMTLGHPPRAESNRYIAEEKSKDKASLKIRTG</sequence>
<dbReference type="AlphaFoldDB" id="A0AAD7N4H1"/>
<accession>A0AAD7N4H1</accession>
<organism evidence="2 3">
    <name type="scientific">Mycena maculata</name>
    <dbReference type="NCBI Taxonomy" id="230809"/>
    <lineage>
        <taxon>Eukaryota</taxon>
        <taxon>Fungi</taxon>
        <taxon>Dikarya</taxon>
        <taxon>Basidiomycota</taxon>
        <taxon>Agaricomycotina</taxon>
        <taxon>Agaricomycetes</taxon>
        <taxon>Agaricomycetidae</taxon>
        <taxon>Agaricales</taxon>
        <taxon>Marasmiineae</taxon>
        <taxon>Mycenaceae</taxon>
        <taxon>Mycena</taxon>
    </lineage>
</organism>
<evidence type="ECO:0000313" key="2">
    <source>
        <dbReference type="EMBL" id="KAJ7745189.1"/>
    </source>
</evidence>
<evidence type="ECO:0000256" key="1">
    <source>
        <dbReference type="SAM" id="MobiDB-lite"/>
    </source>
</evidence>
<comment type="caution">
    <text evidence="2">The sequence shown here is derived from an EMBL/GenBank/DDBJ whole genome shotgun (WGS) entry which is preliminary data.</text>
</comment>
<dbReference type="EMBL" id="JARJLG010000104">
    <property type="protein sequence ID" value="KAJ7745189.1"/>
    <property type="molecule type" value="Genomic_DNA"/>
</dbReference>
<proteinExistence type="predicted"/>
<feature type="compositionally biased region" description="Polar residues" evidence="1">
    <location>
        <begin position="22"/>
        <end position="35"/>
    </location>
</feature>
<protein>
    <submittedName>
        <fullName evidence="2">Uncharacterized protein</fullName>
    </submittedName>
</protein>
<evidence type="ECO:0000313" key="3">
    <source>
        <dbReference type="Proteomes" id="UP001215280"/>
    </source>
</evidence>
<dbReference type="Proteomes" id="UP001215280">
    <property type="component" value="Unassembled WGS sequence"/>
</dbReference>
<gene>
    <name evidence="2" type="ORF">DFH07DRAFT_776801</name>
</gene>
<feature type="region of interest" description="Disordered" evidence="1">
    <location>
        <begin position="1"/>
        <end position="35"/>
    </location>
</feature>
<name>A0AAD7N4H1_9AGAR</name>